<proteinExistence type="predicted"/>
<accession>A0A833QX72</accession>
<dbReference type="Proteomes" id="UP000623129">
    <property type="component" value="Unassembled WGS sequence"/>
</dbReference>
<dbReference type="GO" id="GO:0005886">
    <property type="term" value="C:plasma membrane"/>
    <property type="evidence" value="ECO:0007669"/>
    <property type="project" value="TreeGrafter"/>
</dbReference>
<keyword evidence="4" id="KW-0812">Transmembrane</keyword>
<evidence type="ECO:0000313" key="5">
    <source>
        <dbReference type="EMBL" id="KAF3326421.1"/>
    </source>
</evidence>
<keyword evidence="4" id="KW-1133">Transmembrane helix</keyword>
<dbReference type="SUPFAM" id="SSF117070">
    <property type="entry name" value="LEA14-like"/>
    <property type="match status" value="1"/>
</dbReference>
<dbReference type="Gene3D" id="2.60.40.1820">
    <property type="match status" value="1"/>
</dbReference>
<keyword evidence="2 4" id="KW-0472">Membrane</keyword>
<dbReference type="PANTHER" id="PTHR31234:SF68">
    <property type="entry name" value="EXPRESSED PROTEIN"/>
    <property type="match status" value="1"/>
</dbReference>
<feature type="region of interest" description="Disordered" evidence="3">
    <location>
        <begin position="1"/>
        <end position="41"/>
    </location>
</feature>
<evidence type="ECO:0000256" key="2">
    <source>
        <dbReference type="ARBA" id="ARBA00023136"/>
    </source>
</evidence>
<name>A0A833QX72_9POAL</name>
<comment type="caution">
    <text evidence="5">The sequence shown here is derived from an EMBL/GenBank/DDBJ whole genome shotgun (WGS) entry which is preliminary data.</text>
</comment>
<keyword evidence="6" id="KW-1185">Reference proteome</keyword>
<sequence>MADRVQPGPHSTAFGSPVVHPAAETDTEPDPEPDLNSNDHPWLPAPETYIVQVPKDQIYRVPPPENAVLVERYRNQVKTGSERSSVLTCLGWLCASLLTCVVLCLFIFVIFIATVRPGKPRFTVDQIHVKNPTTARPEYDFTVSVHNPSGSMSYSYEKDGTAVLSNHGVNIANGKTPALNQDSKNTSKIKIVIKGLKMVVPKQIAKALKGSKDDVVLKLELAIGVSAKAWGFDINGKHITVSCDVTTKGLVKEPGIKTQSCKTQF</sequence>
<comment type="subcellular location">
    <subcellularLocation>
        <location evidence="1">Membrane</location>
    </subcellularLocation>
</comment>
<evidence type="ECO:0000313" key="6">
    <source>
        <dbReference type="Proteomes" id="UP000623129"/>
    </source>
</evidence>
<gene>
    <name evidence="5" type="ORF">FCM35_KLT08051</name>
</gene>
<evidence type="ECO:0000256" key="4">
    <source>
        <dbReference type="SAM" id="Phobius"/>
    </source>
</evidence>
<dbReference type="OrthoDB" id="996955at2759"/>
<dbReference type="EMBL" id="SWLB01000018">
    <property type="protein sequence ID" value="KAF3326421.1"/>
    <property type="molecule type" value="Genomic_DNA"/>
</dbReference>
<organism evidence="5 6">
    <name type="scientific">Carex littledalei</name>
    <dbReference type="NCBI Taxonomy" id="544730"/>
    <lineage>
        <taxon>Eukaryota</taxon>
        <taxon>Viridiplantae</taxon>
        <taxon>Streptophyta</taxon>
        <taxon>Embryophyta</taxon>
        <taxon>Tracheophyta</taxon>
        <taxon>Spermatophyta</taxon>
        <taxon>Magnoliopsida</taxon>
        <taxon>Liliopsida</taxon>
        <taxon>Poales</taxon>
        <taxon>Cyperaceae</taxon>
        <taxon>Cyperoideae</taxon>
        <taxon>Cariceae</taxon>
        <taxon>Carex</taxon>
        <taxon>Carex subgen. Euthyceras</taxon>
    </lineage>
</organism>
<dbReference type="InterPro" id="IPR044839">
    <property type="entry name" value="NDR1-like"/>
</dbReference>
<evidence type="ECO:0000256" key="1">
    <source>
        <dbReference type="ARBA" id="ARBA00004370"/>
    </source>
</evidence>
<dbReference type="GO" id="GO:0098542">
    <property type="term" value="P:defense response to other organism"/>
    <property type="evidence" value="ECO:0007669"/>
    <property type="project" value="InterPro"/>
</dbReference>
<protein>
    <submittedName>
        <fullName evidence="5">Late embryogenesis abundant protein</fullName>
    </submittedName>
</protein>
<reference evidence="5" key="1">
    <citation type="submission" date="2020-01" db="EMBL/GenBank/DDBJ databases">
        <title>Genome sequence of Kobresia littledalei, the first chromosome-level genome in the family Cyperaceae.</title>
        <authorList>
            <person name="Qu G."/>
        </authorList>
    </citation>
    <scope>NUCLEOTIDE SEQUENCE</scope>
    <source>
        <strain evidence="5">C.B.Clarke</strain>
        <tissue evidence="5">Leaf</tissue>
    </source>
</reference>
<dbReference type="AlphaFoldDB" id="A0A833QX72"/>
<dbReference type="PANTHER" id="PTHR31234">
    <property type="entry name" value="LATE EMBRYOGENESIS ABUNDANT (LEA) HYDROXYPROLINE-RICH GLYCOPROTEIN FAMILY"/>
    <property type="match status" value="1"/>
</dbReference>
<feature type="transmembrane region" description="Helical" evidence="4">
    <location>
        <begin position="90"/>
        <end position="113"/>
    </location>
</feature>
<evidence type="ECO:0000256" key="3">
    <source>
        <dbReference type="SAM" id="MobiDB-lite"/>
    </source>
</evidence>